<dbReference type="InterPro" id="IPR008922">
    <property type="entry name" value="Di-copper_centre_dom_sf"/>
</dbReference>
<dbReference type="PANTHER" id="PTHR11474">
    <property type="entry name" value="TYROSINASE FAMILY MEMBER"/>
    <property type="match status" value="1"/>
</dbReference>
<evidence type="ECO:0000313" key="12">
    <source>
        <dbReference type="Proteomes" id="UP000053647"/>
    </source>
</evidence>
<comment type="catalytic activity">
    <reaction evidence="7">
        <text>L-tyrosine + O2 = L-dopaquinone + H2O</text>
        <dbReference type="Rhea" id="RHEA:18117"/>
        <dbReference type="ChEBI" id="CHEBI:15377"/>
        <dbReference type="ChEBI" id="CHEBI:15379"/>
        <dbReference type="ChEBI" id="CHEBI:57924"/>
        <dbReference type="ChEBI" id="CHEBI:58315"/>
        <dbReference type="EC" id="1.14.18.1"/>
    </reaction>
</comment>
<dbReference type="GO" id="GO:0046872">
    <property type="term" value="F:metal ion binding"/>
    <property type="evidence" value="ECO:0007669"/>
    <property type="project" value="UniProtKB-KW"/>
</dbReference>
<protein>
    <recommendedName>
        <fullName evidence="2">tyrosinase</fullName>
        <ecNumber evidence="2">1.14.18.1</ecNumber>
    </recommendedName>
</protein>
<evidence type="ECO:0000313" key="11">
    <source>
        <dbReference type="EMBL" id="KIJ15998.1"/>
    </source>
</evidence>
<keyword evidence="12" id="KW-1185">Reference proteome</keyword>
<dbReference type="PANTHER" id="PTHR11474:SF76">
    <property type="entry name" value="SHKT DOMAIN-CONTAINING PROTEIN"/>
    <property type="match status" value="1"/>
</dbReference>
<evidence type="ECO:0000256" key="1">
    <source>
        <dbReference type="ARBA" id="ARBA00009928"/>
    </source>
</evidence>
<gene>
    <name evidence="11" type="ORF">PAXINDRAFT_168829</name>
</gene>
<dbReference type="PROSITE" id="PS00497">
    <property type="entry name" value="TYROSINASE_1"/>
    <property type="match status" value="1"/>
</dbReference>
<feature type="domain" description="Tyrosinase copper-binding" evidence="9">
    <location>
        <begin position="114"/>
        <end position="132"/>
    </location>
</feature>
<dbReference type="SUPFAM" id="SSF48056">
    <property type="entry name" value="Di-copper centre-containing domain"/>
    <property type="match status" value="1"/>
</dbReference>
<dbReference type="HOGENOM" id="CLU_013691_3_2_1"/>
<dbReference type="Gene3D" id="1.10.1280.10">
    <property type="entry name" value="Di-copper center containing domain from catechol oxidase"/>
    <property type="match status" value="1"/>
</dbReference>
<dbReference type="PROSITE" id="PS00498">
    <property type="entry name" value="TYROSINASE_2"/>
    <property type="match status" value="1"/>
</dbReference>
<organism evidence="11 12">
    <name type="scientific">Paxillus involutus ATCC 200175</name>
    <dbReference type="NCBI Taxonomy" id="664439"/>
    <lineage>
        <taxon>Eukaryota</taxon>
        <taxon>Fungi</taxon>
        <taxon>Dikarya</taxon>
        <taxon>Basidiomycota</taxon>
        <taxon>Agaricomycotina</taxon>
        <taxon>Agaricomycetes</taxon>
        <taxon>Agaricomycetidae</taxon>
        <taxon>Boletales</taxon>
        <taxon>Paxilineae</taxon>
        <taxon>Paxillaceae</taxon>
        <taxon>Paxillus</taxon>
    </lineage>
</organism>
<sequence>MFTKPRNFYPVVGRTGGVFERLPVEELKATQPYQWTLFVLGYAWIQGKPIPFPGVVQPPLAPAVSLMEVGGIHGKPYREYSGDGRPPAEASSDFDYRDKKDTDPVPSRFGGYCHHASVTFPTWHRPYVMLIEQAIGEYAANVAEQIEKTASEAGLWVPAAKQLRFPYWDWADPKVQNDGLPSLFYSKDLPIVAPGKKTVTVPNPLSSFKFPYIPEDFQNVTRGGATAYFQEWPQTYRHAASSPTPDGSNIPELQAALKAKAKSLRESVGLLFTLPDRGDSSTMYDEFSNTRNESRRIMDYSNSGSLEGVHNAIHGIIGGNGHMGNPDYAAFDPIFYFHHSNVDRLLALWEWCYTKYWMNDGYTHGNQSYPWTQSRGTFVQVYNAALEPTGDNGTLAPFRHTDGTYWTNEQTRFLTTHSYPKYYSYKEFQGVKVDKPATNVMQQRVARAKIAKYYGINPRHSKRHTRAPSWTYIPVPGTDEVEIPKNFKFIAGYRHFVVLVRLPEHAFGHSYNFELYYNGTQLVGSTTVFTREDSSPCAACASRRASASIVRGVIYVPPNIVDEIIGDKIRSPEKAMENAVNLITKSFQGKLLDLSGKVLASAQGGEDVDMVPAADAAVEKAQPVEIALYSAAVAEHVNDEEPVQFLDWKPHDGLFPSGWKALADEAK</sequence>
<dbReference type="InterPro" id="IPR050316">
    <property type="entry name" value="Tyrosinase/Hemocyanin"/>
</dbReference>
<evidence type="ECO:0000256" key="3">
    <source>
        <dbReference type="ARBA" id="ARBA00022723"/>
    </source>
</evidence>
<evidence type="ECO:0000259" key="9">
    <source>
        <dbReference type="PROSITE" id="PS00497"/>
    </source>
</evidence>
<accession>A0A0C9TZW6</accession>
<evidence type="ECO:0000256" key="2">
    <source>
        <dbReference type="ARBA" id="ARBA00011906"/>
    </source>
</evidence>
<name>A0A0C9TZW6_PAXIN</name>
<proteinExistence type="inferred from homology"/>
<feature type="domain" description="Tyrosinase copper-binding" evidence="10">
    <location>
        <begin position="332"/>
        <end position="343"/>
    </location>
</feature>
<dbReference type="EC" id="1.14.18.1" evidence="2"/>
<keyword evidence="4" id="KW-0186">Copper</keyword>
<dbReference type="PRINTS" id="PR00092">
    <property type="entry name" value="TYROSINASE"/>
</dbReference>
<comment type="similarity">
    <text evidence="1">Belongs to the tyrosinase family.</text>
</comment>
<dbReference type="Pfam" id="PF00264">
    <property type="entry name" value="Tyrosinase"/>
    <property type="match status" value="1"/>
</dbReference>
<reference evidence="11 12" key="1">
    <citation type="submission" date="2014-06" db="EMBL/GenBank/DDBJ databases">
        <authorList>
            <consortium name="DOE Joint Genome Institute"/>
            <person name="Kuo A."/>
            <person name="Kohler A."/>
            <person name="Nagy L.G."/>
            <person name="Floudas D."/>
            <person name="Copeland A."/>
            <person name="Barry K.W."/>
            <person name="Cichocki N."/>
            <person name="Veneault-Fourrey C."/>
            <person name="LaButti K."/>
            <person name="Lindquist E.A."/>
            <person name="Lipzen A."/>
            <person name="Lundell T."/>
            <person name="Morin E."/>
            <person name="Murat C."/>
            <person name="Sun H."/>
            <person name="Tunlid A."/>
            <person name="Henrissat B."/>
            <person name="Grigoriev I.V."/>
            <person name="Hibbett D.S."/>
            <person name="Martin F."/>
            <person name="Nordberg H.P."/>
            <person name="Cantor M.N."/>
            <person name="Hua S.X."/>
        </authorList>
    </citation>
    <scope>NUCLEOTIDE SEQUENCE [LARGE SCALE GENOMIC DNA]</scope>
    <source>
        <strain evidence="11 12">ATCC 200175</strain>
    </source>
</reference>
<evidence type="ECO:0000256" key="8">
    <source>
        <dbReference type="SAM" id="MobiDB-lite"/>
    </source>
</evidence>
<keyword evidence="5" id="KW-0470">Melanin biosynthesis</keyword>
<dbReference type="EMBL" id="KN819335">
    <property type="protein sequence ID" value="KIJ15998.1"/>
    <property type="molecule type" value="Genomic_DNA"/>
</dbReference>
<dbReference type="AlphaFoldDB" id="A0A0C9TZW6"/>
<dbReference type="Proteomes" id="UP000053647">
    <property type="component" value="Unassembled WGS sequence"/>
</dbReference>
<dbReference type="GO" id="GO:0004503">
    <property type="term" value="F:tyrosinase activity"/>
    <property type="evidence" value="ECO:0007669"/>
    <property type="project" value="UniProtKB-EC"/>
</dbReference>
<evidence type="ECO:0000259" key="10">
    <source>
        <dbReference type="PROSITE" id="PS00498"/>
    </source>
</evidence>
<evidence type="ECO:0000256" key="7">
    <source>
        <dbReference type="ARBA" id="ARBA00048881"/>
    </source>
</evidence>
<dbReference type="InterPro" id="IPR002227">
    <property type="entry name" value="Tyrosinase_Cu-bd"/>
</dbReference>
<feature type="region of interest" description="Disordered" evidence="8">
    <location>
        <begin position="77"/>
        <end position="100"/>
    </location>
</feature>
<reference evidence="12" key="2">
    <citation type="submission" date="2015-01" db="EMBL/GenBank/DDBJ databases">
        <title>Evolutionary Origins and Diversification of the Mycorrhizal Mutualists.</title>
        <authorList>
            <consortium name="DOE Joint Genome Institute"/>
            <consortium name="Mycorrhizal Genomics Consortium"/>
            <person name="Kohler A."/>
            <person name="Kuo A."/>
            <person name="Nagy L.G."/>
            <person name="Floudas D."/>
            <person name="Copeland A."/>
            <person name="Barry K.W."/>
            <person name="Cichocki N."/>
            <person name="Veneault-Fourrey C."/>
            <person name="LaButti K."/>
            <person name="Lindquist E.A."/>
            <person name="Lipzen A."/>
            <person name="Lundell T."/>
            <person name="Morin E."/>
            <person name="Murat C."/>
            <person name="Riley R."/>
            <person name="Ohm R."/>
            <person name="Sun H."/>
            <person name="Tunlid A."/>
            <person name="Henrissat B."/>
            <person name="Grigoriev I.V."/>
            <person name="Hibbett D.S."/>
            <person name="Martin F."/>
        </authorList>
    </citation>
    <scope>NUCLEOTIDE SEQUENCE [LARGE SCALE GENOMIC DNA]</scope>
    <source>
        <strain evidence="12">ATCC 200175</strain>
    </source>
</reference>
<comment type="catalytic activity">
    <reaction evidence="6">
        <text>2 L-dopa + O2 = 2 L-dopaquinone + 2 H2O</text>
        <dbReference type="Rhea" id="RHEA:34287"/>
        <dbReference type="ChEBI" id="CHEBI:15377"/>
        <dbReference type="ChEBI" id="CHEBI:15379"/>
        <dbReference type="ChEBI" id="CHEBI:57504"/>
        <dbReference type="ChEBI" id="CHEBI:57924"/>
        <dbReference type="EC" id="1.14.18.1"/>
    </reaction>
</comment>
<dbReference type="GO" id="GO:0042438">
    <property type="term" value="P:melanin biosynthetic process"/>
    <property type="evidence" value="ECO:0007669"/>
    <property type="project" value="UniProtKB-KW"/>
</dbReference>
<dbReference type="OrthoDB" id="6132182at2759"/>
<keyword evidence="3" id="KW-0479">Metal-binding</keyword>
<evidence type="ECO:0000256" key="5">
    <source>
        <dbReference type="ARBA" id="ARBA00023101"/>
    </source>
</evidence>
<evidence type="ECO:0000256" key="6">
    <source>
        <dbReference type="ARBA" id="ARBA00048233"/>
    </source>
</evidence>
<evidence type="ECO:0000256" key="4">
    <source>
        <dbReference type="ARBA" id="ARBA00023008"/>
    </source>
</evidence>